<organism evidence="1">
    <name type="scientific">Rhizoctonia solani</name>
    <dbReference type="NCBI Taxonomy" id="456999"/>
    <lineage>
        <taxon>Eukaryota</taxon>
        <taxon>Fungi</taxon>
        <taxon>Dikarya</taxon>
        <taxon>Basidiomycota</taxon>
        <taxon>Agaricomycotina</taxon>
        <taxon>Agaricomycetes</taxon>
        <taxon>Cantharellales</taxon>
        <taxon>Ceratobasidiaceae</taxon>
        <taxon>Rhizoctonia</taxon>
    </lineage>
</organism>
<dbReference type="AlphaFoldDB" id="N0ACR3"/>
<name>N0ACR3_9AGAM</name>
<accession>N0ACR3</accession>
<sequence>MFWGRNCGSVLNRCKNKIHKDIVQIIYSTSSQHMGWVFPRYWVLKSCRTFSTDLNKFVLICLEEGAS</sequence>
<reference evidence="1" key="1">
    <citation type="submission" date="2012-12" db="EMBL/GenBank/DDBJ databases">
        <authorList>
            <person name="Pakala S."/>
            <person name="Fedorova N."/>
            <person name="Joardar V."/>
            <person name="Shabalina S."/>
            <person name="Hostetler J."/>
            <person name="Pakala S."/>
            <person name="Zafar N."/>
            <person name="Nierman W."/>
            <person name="Cubeta M."/>
        </authorList>
    </citation>
    <scope>NUCLEOTIDE SEQUENCE</scope>
    <source>
        <strain evidence="1">AG3 Rhs1AP</strain>
    </source>
</reference>
<geneLocation type="mitochondrion" evidence="1"/>
<gene>
    <name evidence="1" type="ORF">RSOL_m00370</name>
</gene>
<proteinExistence type="predicted"/>
<keyword evidence="1" id="KW-0496">Mitochondrion</keyword>
<dbReference type="EMBL" id="KC352446">
    <property type="protein sequence ID" value="AGK45372.1"/>
    <property type="molecule type" value="Genomic_DNA"/>
</dbReference>
<evidence type="ECO:0000313" key="1">
    <source>
        <dbReference type="EMBL" id="AGK45372.1"/>
    </source>
</evidence>
<reference evidence="1" key="2">
    <citation type="journal article" date="2014" name="FEMS Microbiol. Lett.">
        <title>Mobile elements and mitochondrial genome expansion in the soil fungus and potato pathogen Rhizoctonia solani AG-3.</title>
        <authorList>
            <person name="Losada L."/>
            <person name="Pakala S.B."/>
            <person name="Fedorova N.D."/>
            <person name="Joardar V."/>
            <person name="Shabalina S.A."/>
            <person name="Hostetler J."/>
            <person name="Pakala S.M."/>
            <person name="Zafar N."/>
            <person name="Thomas E."/>
            <person name="Rodriguez-Carres M."/>
            <person name="Dean R."/>
            <person name="Vilgalys R."/>
            <person name="Nierman W.C."/>
            <person name="Cubeta M.A."/>
        </authorList>
    </citation>
    <scope>NUCLEOTIDE SEQUENCE</scope>
    <source>
        <strain evidence="1">AG3 Rhs1AP</strain>
    </source>
</reference>
<protein>
    <submittedName>
        <fullName evidence="1">Uncharacterized protein</fullName>
    </submittedName>
</protein>
<dbReference type="RefSeq" id="YP_008081996.1">
    <property type="nucleotide sequence ID" value="NC_021436.1"/>
</dbReference>
<dbReference type="GeneID" id="16029480"/>